<dbReference type="InterPro" id="IPR011051">
    <property type="entry name" value="RmlC_Cupin_sf"/>
</dbReference>
<dbReference type="AlphaFoldDB" id="A0A2T0WT71"/>
<keyword evidence="5 7" id="KW-0560">Oxidoreductase</keyword>
<feature type="binding site" evidence="7">
    <location>
        <position position="194"/>
    </location>
    <ligand>
        <name>Fe cation</name>
        <dbReference type="ChEBI" id="CHEBI:24875"/>
        <label>2</label>
    </ligand>
</feature>
<evidence type="ECO:0000256" key="2">
    <source>
        <dbReference type="ARBA" id="ARBA00022642"/>
    </source>
</evidence>
<dbReference type="Pfam" id="PF06052">
    <property type="entry name" value="3-HAO"/>
    <property type="match status" value="1"/>
</dbReference>
<feature type="binding site" evidence="7">
    <location>
        <position position="81"/>
    </location>
    <ligand>
        <name>Fe cation</name>
        <dbReference type="ChEBI" id="CHEBI:24875"/>
        <label>1</label>
        <note>catalytic</note>
    </ligand>
</feature>
<dbReference type="HAMAP" id="MF_00825">
    <property type="entry name" value="3_HAO"/>
    <property type="match status" value="1"/>
</dbReference>
<reference evidence="9 10" key="1">
    <citation type="submission" date="2018-03" db="EMBL/GenBank/DDBJ databases">
        <title>Genomic Encyclopedia of Archaeal and Bacterial Type Strains, Phase II (KMG-II): from individual species to whole genera.</title>
        <authorList>
            <person name="Goeker M."/>
        </authorList>
    </citation>
    <scope>NUCLEOTIDE SEQUENCE [LARGE SCALE GENOMIC DNA]</scope>
    <source>
        <strain evidence="9 10">DSM 27929</strain>
    </source>
</reference>
<evidence type="ECO:0000256" key="7">
    <source>
        <dbReference type="HAMAP-Rule" id="MF_00825"/>
    </source>
</evidence>
<organism evidence="9 10">
    <name type="scientific">Mongoliibacter ruber</name>
    <dbReference type="NCBI Taxonomy" id="1750599"/>
    <lineage>
        <taxon>Bacteria</taxon>
        <taxon>Pseudomonadati</taxon>
        <taxon>Bacteroidota</taxon>
        <taxon>Cytophagia</taxon>
        <taxon>Cytophagales</taxon>
        <taxon>Cyclobacteriaceae</taxon>
        <taxon>Mongoliibacter</taxon>
    </lineage>
</organism>
<evidence type="ECO:0000256" key="1">
    <source>
        <dbReference type="ARBA" id="ARBA00002752"/>
    </source>
</evidence>
<comment type="caution">
    <text evidence="9">The sequence shown here is derived from an EMBL/GenBank/DDBJ whole genome shotgun (WGS) entry which is preliminary data.</text>
</comment>
<feature type="transmembrane region" description="Helical" evidence="8">
    <location>
        <begin position="6"/>
        <end position="24"/>
    </location>
</feature>
<dbReference type="NCBIfam" id="NF009763">
    <property type="entry name" value="PRK13264.1"/>
    <property type="match status" value="1"/>
</dbReference>
<proteinExistence type="inferred from homology"/>
<evidence type="ECO:0000256" key="5">
    <source>
        <dbReference type="ARBA" id="ARBA00023002"/>
    </source>
</evidence>
<dbReference type="Gene3D" id="2.60.120.10">
    <property type="entry name" value="Jelly Rolls"/>
    <property type="match status" value="1"/>
</dbReference>
<dbReference type="EC" id="1.13.11.6" evidence="7"/>
<evidence type="ECO:0000256" key="3">
    <source>
        <dbReference type="ARBA" id="ARBA00022723"/>
    </source>
</evidence>
<sequence length="201" mass="22942">MGILNSNLTVFLILLKLIGVYLLINQTSLAMPVAKPINFQKWIEDNRHLLKPPIGNQVMYKGNDDFIVMVVGGPNSRKDFHYNEGEEFFYQVEGEITLKIVEEGEVKDIKIGPGEMFLLPAGVPHSPRRPANTIGLVMERYRKEGEKDGFIWHCENCGNKLYEEFHEVTDIVNQLPPIMERFWSNPSNTKCDQCGTVMEKG</sequence>
<dbReference type="PANTHER" id="PTHR15497:SF1">
    <property type="entry name" value="3-HYDROXYANTHRANILATE 3,4-DIOXYGENASE"/>
    <property type="match status" value="1"/>
</dbReference>
<name>A0A2T0WT71_9BACT</name>
<dbReference type="InterPro" id="IPR014710">
    <property type="entry name" value="RmlC-like_jellyroll"/>
</dbReference>
<dbReference type="UniPathway" id="UPA00253">
    <property type="reaction ID" value="UER00330"/>
</dbReference>
<keyword evidence="8" id="KW-0472">Membrane</keyword>
<comment type="catalytic activity">
    <reaction evidence="7">
        <text>3-hydroxyanthranilate + O2 = (2Z,4Z)-2-amino-3-carboxymuconate 6-semialdehyde</text>
        <dbReference type="Rhea" id="RHEA:17953"/>
        <dbReference type="ChEBI" id="CHEBI:15379"/>
        <dbReference type="ChEBI" id="CHEBI:36559"/>
        <dbReference type="ChEBI" id="CHEBI:77612"/>
        <dbReference type="EC" id="1.13.11.6"/>
    </reaction>
</comment>
<keyword evidence="10" id="KW-1185">Reference proteome</keyword>
<feature type="binding site" evidence="7">
    <location>
        <position position="157"/>
    </location>
    <ligand>
        <name>Fe cation</name>
        <dbReference type="ChEBI" id="CHEBI:24875"/>
        <label>2</label>
    </ligand>
</feature>
<gene>
    <name evidence="7" type="primary">nbaC</name>
    <name evidence="9" type="ORF">CLW00_102250</name>
</gene>
<feature type="binding site" evidence="7">
    <location>
        <position position="154"/>
    </location>
    <ligand>
        <name>Fe cation</name>
        <dbReference type="ChEBI" id="CHEBI:24875"/>
        <label>2</label>
    </ligand>
</feature>
<dbReference type="GO" id="GO:0009435">
    <property type="term" value="P:NAD+ biosynthetic process"/>
    <property type="evidence" value="ECO:0007669"/>
    <property type="project" value="UniProtKB-UniPathway"/>
</dbReference>
<feature type="binding site" evidence="7">
    <location>
        <position position="77"/>
    </location>
    <ligand>
        <name>O2</name>
        <dbReference type="ChEBI" id="CHEBI:15379"/>
    </ligand>
</feature>
<keyword evidence="3 7" id="KW-0479">Metal-binding</keyword>
<accession>A0A2T0WT71</accession>
<keyword evidence="8" id="KW-1133">Transmembrane helix</keyword>
<dbReference type="EMBL" id="PVTR01000002">
    <property type="protein sequence ID" value="PRY89774.1"/>
    <property type="molecule type" value="Genomic_DNA"/>
</dbReference>
<dbReference type="NCBIfam" id="TIGR03037">
    <property type="entry name" value="anthran_nbaC"/>
    <property type="match status" value="1"/>
</dbReference>
<protein>
    <recommendedName>
        <fullName evidence="7">3-hydroxyanthranilate 3,4-dioxygenase</fullName>
        <ecNumber evidence="7">1.13.11.6</ecNumber>
    </recommendedName>
    <alternativeName>
        <fullName evidence="7">3-hydroxyanthranilate oxygenase</fullName>
        <shortName evidence="7">3-HAO</shortName>
    </alternativeName>
    <alternativeName>
        <fullName evidence="7">3-hydroxyanthranilic acid dioxygenase</fullName>
        <shortName evidence="7">HAD</shortName>
    </alternativeName>
</protein>
<evidence type="ECO:0000313" key="10">
    <source>
        <dbReference type="Proteomes" id="UP000238157"/>
    </source>
</evidence>
<feature type="binding site" evidence="7">
    <location>
        <position position="87"/>
    </location>
    <ligand>
        <name>substrate</name>
    </ligand>
</feature>
<comment type="cofactor">
    <cofactor evidence="7">
        <name>Fe(2+)</name>
        <dbReference type="ChEBI" id="CHEBI:29033"/>
    </cofactor>
    <text evidence="7">Binds 2 Fe(2+) ions per subunit.</text>
</comment>
<evidence type="ECO:0000313" key="9">
    <source>
        <dbReference type="EMBL" id="PRY89774.1"/>
    </source>
</evidence>
<dbReference type="PANTHER" id="PTHR15497">
    <property type="entry name" value="3-HYDROXYANTHRANILATE 3,4-DIOXYGENASE"/>
    <property type="match status" value="1"/>
</dbReference>
<dbReference type="Proteomes" id="UP000238157">
    <property type="component" value="Unassembled WGS sequence"/>
</dbReference>
<dbReference type="InterPro" id="IPR010329">
    <property type="entry name" value="3hydroanth_dOase"/>
</dbReference>
<feature type="binding site" evidence="7">
    <location>
        <position position="87"/>
    </location>
    <ligand>
        <name>Fe cation</name>
        <dbReference type="ChEBI" id="CHEBI:24875"/>
        <label>1</label>
        <note>catalytic</note>
    </ligand>
</feature>
<dbReference type="GO" id="GO:0006569">
    <property type="term" value="P:L-tryptophan catabolic process"/>
    <property type="evidence" value="ECO:0007669"/>
    <property type="project" value="UniProtKB-UniRule"/>
</dbReference>
<feature type="binding site" evidence="7">
    <location>
        <position position="129"/>
    </location>
    <ligand>
        <name>substrate</name>
    </ligand>
</feature>
<comment type="similarity">
    <text evidence="7">Belongs to the 3-HAO family.</text>
</comment>
<evidence type="ECO:0000256" key="8">
    <source>
        <dbReference type="SAM" id="Phobius"/>
    </source>
</evidence>
<comment type="function">
    <text evidence="1 7">Catalyzes the oxidative ring opening of 3-hydroxyanthranilate to 2-amino-3-carboxymuconate semialdehyde, which spontaneously cyclizes to quinolinate.</text>
</comment>
<evidence type="ECO:0000256" key="6">
    <source>
        <dbReference type="ARBA" id="ARBA00023004"/>
    </source>
</evidence>
<keyword evidence="6 7" id="KW-0408">Iron</keyword>
<comment type="pathway">
    <text evidence="7">Cofactor biosynthesis; NAD(+) biosynthesis; quinolinate from L-kynurenine: step 3/3.</text>
</comment>
<feature type="binding site" evidence="7">
    <location>
        <position position="191"/>
    </location>
    <ligand>
        <name>Fe cation</name>
        <dbReference type="ChEBI" id="CHEBI:24875"/>
        <label>2</label>
    </ligand>
</feature>
<dbReference type="SUPFAM" id="SSF51182">
    <property type="entry name" value="RmlC-like cupins"/>
    <property type="match status" value="1"/>
</dbReference>
<keyword evidence="8" id="KW-0812">Transmembrane</keyword>
<evidence type="ECO:0000256" key="4">
    <source>
        <dbReference type="ARBA" id="ARBA00022964"/>
    </source>
</evidence>
<dbReference type="GO" id="GO:0000334">
    <property type="term" value="F:3-hydroxyanthranilate 3,4-dioxygenase activity"/>
    <property type="evidence" value="ECO:0007669"/>
    <property type="project" value="UniProtKB-UniRule"/>
</dbReference>
<dbReference type="GO" id="GO:0043420">
    <property type="term" value="P:anthranilate metabolic process"/>
    <property type="evidence" value="ECO:0007669"/>
    <property type="project" value="UniProtKB-UniRule"/>
</dbReference>
<dbReference type="GO" id="GO:0008198">
    <property type="term" value="F:ferrous iron binding"/>
    <property type="evidence" value="ECO:0007669"/>
    <property type="project" value="UniProtKB-UniRule"/>
</dbReference>
<keyword evidence="4 7" id="KW-0223">Dioxygenase</keyword>
<keyword evidence="2 7" id="KW-0662">Pyridine nucleotide biosynthesis</keyword>
<dbReference type="CDD" id="cd06123">
    <property type="entry name" value="cupin_HAO"/>
    <property type="match status" value="1"/>
</dbReference>
<dbReference type="GO" id="GO:0019805">
    <property type="term" value="P:quinolinate biosynthetic process"/>
    <property type="evidence" value="ECO:0007669"/>
    <property type="project" value="UniProtKB-UniRule"/>
</dbReference>
<feature type="binding site" evidence="7">
    <location>
        <position position="125"/>
    </location>
    <ligand>
        <name>Fe cation</name>
        <dbReference type="ChEBI" id="CHEBI:24875"/>
        <label>1</label>
        <note>catalytic</note>
    </ligand>
</feature>
<feature type="binding site" evidence="7">
    <location>
        <position position="139"/>
    </location>
    <ligand>
        <name>substrate</name>
    </ligand>
</feature>